<dbReference type="GO" id="GO:0005737">
    <property type="term" value="C:cytoplasm"/>
    <property type="evidence" value="ECO:0007669"/>
    <property type="project" value="TreeGrafter"/>
</dbReference>
<dbReference type="Proteomes" id="UP001362899">
    <property type="component" value="Unassembled WGS sequence"/>
</dbReference>
<evidence type="ECO:0000313" key="1">
    <source>
        <dbReference type="EMBL" id="GMM50162.1"/>
    </source>
</evidence>
<organism evidence="1 2">
    <name type="scientific">Starmerella bacillaris</name>
    <name type="common">Yeast</name>
    <name type="synonym">Candida zemplinina</name>
    <dbReference type="NCBI Taxonomy" id="1247836"/>
    <lineage>
        <taxon>Eukaryota</taxon>
        <taxon>Fungi</taxon>
        <taxon>Dikarya</taxon>
        <taxon>Ascomycota</taxon>
        <taxon>Saccharomycotina</taxon>
        <taxon>Dipodascomycetes</taxon>
        <taxon>Dipodascales</taxon>
        <taxon>Trichomonascaceae</taxon>
        <taxon>Starmerella</taxon>
    </lineage>
</organism>
<accession>A0AAV5RG26</accession>
<dbReference type="PANTHER" id="PTHR12894:SF27">
    <property type="entry name" value="TRANSFORMING GROWTH FACTOR-BETA RECEPTOR-ASSOCIATED PROTEIN 1"/>
    <property type="match status" value="1"/>
</dbReference>
<evidence type="ECO:0008006" key="3">
    <source>
        <dbReference type="Google" id="ProtNLM"/>
    </source>
</evidence>
<dbReference type="PANTHER" id="PTHR12894">
    <property type="entry name" value="CNH DOMAIN CONTAINING"/>
    <property type="match status" value="1"/>
</dbReference>
<dbReference type="GO" id="GO:0034058">
    <property type="term" value="P:endosomal vesicle fusion"/>
    <property type="evidence" value="ECO:0007669"/>
    <property type="project" value="TreeGrafter"/>
</dbReference>
<dbReference type="AlphaFoldDB" id="A0AAV5RG26"/>
<sequence>MRLKGPEGEVTAADAFGGCDLLICTSNSISLLDQEKVTRPKNDFSVTSALSVTQRLAFVFMTKKGSSAATDNEAGNGAEGIDGTAVAYSIPQFEPVSSLALHDVYGGVRVGRRLVVFCSGAIRVLRLQLNGVPAASMEKRIDVKGVLTGCVNRAHKSATLLIATKDEYKLVVLTKGTVVPLFPIMNDLNPLLAPFQSDFLVVQGTLRDDVATGLCITETGEFSKSGVVIQWPKYPTCLKTSGNYIFAVVDNTLYTHFVDPDSKEIKENPDGLRLDRKVKNIFKLSLPLKIKSVVLQDKLGSDYMEEADIVFVLHNGDLMAWSPPPLLLDLEVHIRKGENVDVSAGLDSTAIDGVGKEYLVLCKMLYLLKQNKVDAAIKHMRMLESLDPKMVLYMYNLHAADPNSLEDNPNPDMQYKTYPGLEDLVQECYQKSQSNELNQQFLKVYLHKELKHLHKQDHKVKPDENLTRLLELHYARLLNDNELARFIITTNPHAKSEILDWLESCKKYEVLEQVLSITGESDRLFKLWQTTIRDSQSKDEEVRQAANSMASYFTSNQNIKSSDSLLPTILDLVCNELLSTNVGMQVLQSGAVKDVDPVDLLEMLKQHSDSGPIWRAFLKHLVYTKNILTDDLASIIVTDLIETVNEYQQEVTDVYDTFANLMWPKPAFISWLPNYVKSSNAKKYPEKLIKLQQEFWTLLDKGLDVQQQLSTFDSQLDCMKAERALIYQKLGLHEQSLMILCSYTDFRAVINYAGSFTSSLPDNETTIETKQDLVYLALKAMLNSNCDSPLITEFLASNQINVSLEHLLDVLNGDMLFSTIADFAIKELQTVLETQSQAQLQHAASKSYMNTVSQASNEVEKTED</sequence>
<evidence type="ECO:0000313" key="2">
    <source>
        <dbReference type="Proteomes" id="UP001362899"/>
    </source>
</evidence>
<reference evidence="1 2" key="1">
    <citation type="journal article" date="2023" name="Elife">
        <title>Identification of key yeast species and microbe-microbe interactions impacting larval growth of Drosophila in the wild.</title>
        <authorList>
            <person name="Mure A."/>
            <person name="Sugiura Y."/>
            <person name="Maeda R."/>
            <person name="Honda K."/>
            <person name="Sakurai N."/>
            <person name="Takahashi Y."/>
            <person name="Watada M."/>
            <person name="Katoh T."/>
            <person name="Gotoh A."/>
            <person name="Gotoh Y."/>
            <person name="Taniguchi I."/>
            <person name="Nakamura K."/>
            <person name="Hayashi T."/>
            <person name="Katayama T."/>
            <person name="Uemura T."/>
            <person name="Hattori Y."/>
        </authorList>
    </citation>
    <scope>NUCLEOTIDE SEQUENCE [LARGE SCALE GENOMIC DNA]</scope>
    <source>
        <strain evidence="1 2">SB-73</strain>
    </source>
</reference>
<dbReference type="GO" id="GO:0016020">
    <property type="term" value="C:membrane"/>
    <property type="evidence" value="ECO:0007669"/>
    <property type="project" value="TreeGrafter"/>
</dbReference>
<dbReference type="GO" id="GO:0006914">
    <property type="term" value="P:autophagy"/>
    <property type="evidence" value="ECO:0007669"/>
    <property type="project" value="TreeGrafter"/>
</dbReference>
<dbReference type="InterPro" id="IPR032914">
    <property type="entry name" value="Vam6/VPS39/TRAP1"/>
</dbReference>
<name>A0AAV5RG26_STABA</name>
<comment type="caution">
    <text evidence="1">The sequence shown here is derived from an EMBL/GenBank/DDBJ whole genome shotgun (WGS) entry which is preliminary data.</text>
</comment>
<dbReference type="EMBL" id="BTGC01000003">
    <property type="protein sequence ID" value="GMM50162.1"/>
    <property type="molecule type" value="Genomic_DNA"/>
</dbReference>
<protein>
    <recommendedName>
        <fullName evidence="3">CNH domain-containing protein</fullName>
    </recommendedName>
</protein>
<gene>
    <name evidence="1" type="ORF">DASB73_011200</name>
</gene>
<keyword evidence="2" id="KW-1185">Reference proteome</keyword>
<proteinExistence type="predicted"/>